<dbReference type="AlphaFoldDB" id="F9GEC5"/>
<dbReference type="EMBL" id="AFQF01006221">
    <property type="protein sequence ID" value="EGU72482.1"/>
    <property type="molecule type" value="Genomic_DNA"/>
</dbReference>
<evidence type="ECO:0000313" key="1">
    <source>
        <dbReference type="EMBL" id="EGU72482.1"/>
    </source>
</evidence>
<reference evidence="1" key="1">
    <citation type="journal article" date="2012" name="Mol. Plant Microbe Interact.">
        <title>A highly conserved effector in Fusarium oxysporum is required for full virulence on Arabidopsis.</title>
        <authorList>
            <person name="Thatcher L.F."/>
            <person name="Gardiner D.M."/>
            <person name="Kazan K."/>
            <person name="Manners J."/>
        </authorList>
    </citation>
    <scope>NUCLEOTIDE SEQUENCE [LARGE SCALE GENOMIC DNA]</scope>
    <source>
        <strain evidence="1">Fo5176</strain>
    </source>
</reference>
<accession>F9GEC5</accession>
<proteinExistence type="predicted"/>
<sequence length="97" mass="10800">MGSSQSALSAEDRTTHSVETVGCGNSMAICTNLRIFQLNVRKTDVVQLSMMNDRDLQDYAVLAVAEPYALNIDGAVVMTPNSHRNWIKFFPIKRHAM</sequence>
<protein>
    <submittedName>
        <fullName evidence="1">Uncharacterized protein</fullName>
    </submittedName>
</protein>
<organism evidence="1">
    <name type="scientific">Fusarium oxysporum (strain Fo5176)</name>
    <name type="common">Fusarium vascular wilt</name>
    <dbReference type="NCBI Taxonomy" id="660025"/>
    <lineage>
        <taxon>Eukaryota</taxon>
        <taxon>Fungi</taxon>
        <taxon>Dikarya</taxon>
        <taxon>Ascomycota</taxon>
        <taxon>Pezizomycotina</taxon>
        <taxon>Sordariomycetes</taxon>
        <taxon>Hypocreomycetidae</taxon>
        <taxon>Hypocreales</taxon>
        <taxon>Nectriaceae</taxon>
        <taxon>Fusarium</taxon>
        <taxon>Fusarium oxysporum species complex</taxon>
    </lineage>
</organism>
<dbReference type="STRING" id="660025.F9GEC5"/>
<gene>
    <name evidence="1" type="ORF">FOXB_17009</name>
</gene>
<comment type="caution">
    <text evidence="1">The sequence shown here is derived from an EMBL/GenBank/DDBJ whole genome shotgun (WGS) entry which is preliminary data.</text>
</comment>
<name>F9GEC5_FUSOF</name>